<feature type="transmembrane region" description="Helical" evidence="1">
    <location>
        <begin position="108"/>
        <end position="127"/>
    </location>
</feature>
<gene>
    <name evidence="3" type="ORF">IAA81_03815</name>
</gene>
<protein>
    <recommendedName>
        <fullName evidence="2">LiaI-LiaF-like transmembrane region domain-containing protein</fullName>
    </recommendedName>
</protein>
<keyword evidence="1" id="KW-0472">Membrane</keyword>
<reference evidence="3" key="1">
    <citation type="submission" date="2020-10" db="EMBL/GenBank/DDBJ databases">
        <authorList>
            <person name="Gilroy R."/>
        </authorList>
    </citation>
    <scope>NUCLEOTIDE SEQUENCE</scope>
    <source>
        <strain evidence="3">10532</strain>
    </source>
</reference>
<dbReference type="Pfam" id="PF18917">
    <property type="entry name" value="LiaI-LiaF-like_TM1"/>
    <property type="match status" value="1"/>
</dbReference>
<reference evidence="3" key="2">
    <citation type="journal article" date="2021" name="PeerJ">
        <title>Extensive microbial diversity within the chicken gut microbiome revealed by metagenomics and culture.</title>
        <authorList>
            <person name="Gilroy R."/>
            <person name="Ravi A."/>
            <person name="Getino M."/>
            <person name="Pursley I."/>
            <person name="Horton D.L."/>
            <person name="Alikhan N.F."/>
            <person name="Baker D."/>
            <person name="Gharbi K."/>
            <person name="Hall N."/>
            <person name="Watson M."/>
            <person name="Adriaenssens E.M."/>
            <person name="Foster-Nyarko E."/>
            <person name="Jarju S."/>
            <person name="Secka A."/>
            <person name="Antonio M."/>
            <person name="Oren A."/>
            <person name="Chaudhuri R.R."/>
            <person name="La Ragione R."/>
            <person name="Hildebrand F."/>
            <person name="Pallen M.J."/>
        </authorList>
    </citation>
    <scope>NUCLEOTIDE SEQUENCE</scope>
    <source>
        <strain evidence="3">10532</strain>
    </source>
</reference>
<dbReference type="EMBL" id="JADIMM010000054">
    <property type="protein sequence ID" value="MBO8457338.1"/>
    <property type="molecule type" value="Genomic_DNA"/>
</dbReference>
<sequence>MLKNDTEKNDKNGSKHEKRKVSLAEVLILYFGSALFVVGFVTLALTIYKISFLKTIPVIVLFIGLLFFIMVYTGKNSSKNVFLGFFFCFSSVLLLLAQWNIIPVSLEQLWPLFLILISLSMVMVSLFCKRKFELQYFIPAGMISVLGIFFMLFSFDIIPTPLNVTVSAFWPLLLVLGGLLLIAIYFRKRKQYQNPGEGFTDNED</sequence>
<feature type="transmembrane region" description="Helical" evidence="1">
    <location>
        <begin position="56"/>
        <end position="74"/>
    </location>
</feature>
<dbReference type="AlphaFoldDB" id="A0A9D9N230"/>
<feature type="transmembrane region" description="Helical" evidence="1">
    <location>
        <begin position="81"/>
        <end position="102"/>
    </location>
</feature>
<dbReference type="InterPro" id="IPR043726">
    <property type="entry name" value="LiaI-LiaF-like_TM1"/>
</dbReference>
<feature type="transmembrane region" description="Helical" evidence="1">
    <location>
        <begin position="134"/>
        <end position="155"/>
    </location>
</feature>
<organism evidence="3 4">
    <name type="scientific">Candidatus Gallitreponema excrementavium</name>
    <dbReference type="NCBI Taxonomy" id="2840840"/>
    <lineage>
        <taxon>Bacteria</taxon>
        <taxon>Pseudomonadati</taxon>
        <taxon>Spirochaetota</taxon>
        <taxon>Spirochaetia</taxon>
        <taxon>Spirochaetales</taxon>
        <taxon>Candidatus Gallitreponema</taxon>
    </lineage>
</organism>
<evidence type="ECO:0000313" key="4">
    <source>
        <dbReference type="Proteomes" id="UP000823638"/>
    </source>
</evidence>
<accession>A0A9D9N230</accession>
<dbReference type="Proteomes" id="UP000823638">
    <property type="component" value="Unassembled WGS sequence"/>
</dbReference>
<feature type="transmembrane region" description="Helical" evidence="1">
    <location>
        <begin position="21"/>
        <end position="50"/>
    </location>
</feature>
<feature type="transmembrane region" description="Helical" evidence="1">
    <location>
        <begin position="167"/>
        <end position="186"/>
    </location>
</feature>
<evidence type="ECO:0000259" key="2">
    <source>
        <dbReference type="Pfam" id="PF18917"/>
    </source>
</evidence>
<proteinExistence type="predicted"/>
<keyword evidence="1" id="KW-0812">Transmembrane</keyword>
<keyword evidence="1" id="KW-1133">Transmembrane helix</keyword>
<name>A0A9D9N230_9SPIR</name>
<comment type="caution">
    <text evidence="3">The sequence shown here is derived from an EMBL/GenBank/DDBJ whole genome shotgun (WGS) entry which is preliminary data.</text>
</comment>
<evidence type="ECO:0000313" key="3">
    <source>
        <dbReference type="EMBL" id="MBO8457338.1"/>
    </source>
</evidence>
<evidence type="ECO:0000256" key="1">
    <source>
        <dbReference type="SAM" id="Phobius"/>
    </source>
</evidence>
<feature type="domain" description="LiaI-LiaF-like transmembrane region" evidence="2">
    <location>
        <begin position="81"/>
        <end position="122"/>
    </location>
</feature>